<dbReference type="Pfam" id="PF01012">
    <property type="entry name" value="ETF"/>
    <property type="match status" value="1"/>
</dbReference>
<accession>A0A0F9W4S4</accession>
<organism evidence="3">
    <name type="scientific">marine sediment metagenome</name>
    <dbReference type="NCBI Taxonomy" id="412755"/>
    <lineage>
        <taxon>unclassified sequences</taxon>
        <taxon>metagenomes</taxon>
        <taxon>ecological metagenomes</taxon>
    </lineage>
</organism>
<evidence type="ECO:0000313" key="3">
    <source>
        <dbReference type="EMBL" id="KKO11315.1"/>
    </source>
</evidence>
<dbReference type="EMBL" id="LAZR01000003">
    <property type="protein sequence ID" value="KKO11315.1"/>
    <property type="molecule type" value="Genomic_DNA"/>
</dbReference>
<dbReference type="Gene3D" id="3.40.50.620">
    <property type="entry name" value="HUPs"/>
    <property type="match status" value="1"/>
</dbReference>
<proteinExistence type="inferred from homology"/>
<feature type="domain" description="Electron transfer flavoprotein alpha/beta-subunit N-terminal" evidence="2">
    <location>
        <begin position="22"/>
        <end position="213"/>
    </location>
</feature>
<dbReference type="PANTHER" id="PTHR21294">
    <property type="entry name" value="ELECTRON TRANSFER FLAVOPROTEIN BETA-SUBUNIT"/>
    <property type="match status" value="1"/>
</dbReference>
<dbReference type="SUPFAM" id="SSF52402">
    <property type="entry name" value="Adenine nucleotide alpha hydrolases-like"/>
    <property type="match status" value="1"/>
</dbReference>
<dbReference type="GO" id="GO:0009055">
    <property type="term" value="F:electron transfer activity"/>
    <property type="evidence" value="ECO:0007669"/>
    <property type="project" value="InterPro"/>
</dbReference>
<comment type="caution">
    <text evidence="3">The sequence shown here is derived from an EMBL/GenBank/DDBJ whole genome shotgun (WGS) entry which is preliminary data.</text>
</comment>
<evidence type="ECO:0000256" key="1">
    <source>
        <dbReference type="ARBA" id="ARBA00007557"/>
    </source>
</evidence>
<dbReference type="PROSITE" id="PS01065">
    <property type="entry name" value="ETF_BETA"/>
    <property type="match status" value="1"/>
</dbReference>
<dbReference type="InterPro" id="IPR014730">
    <property type="entry name" value="ETF_a/b_N"/>
</dbReference>
<gene>
    <name evidence="3" type="ORF">LCGC14_0017950</name>
</gene>
<name>A0A0F9W4S4_9ZZZZ</name>
<dbReference type="InterPro" id="IPR014729">
    <property type="entry name" value="Rossmann-like_a/b/a_fold"/>
</dbReference>
<dbReference type="CDD" id="cd01714">
    <property type="entry name" value="ETF_beta"/>
    <property type="match status" value="1"/>
</dbReference>
<dbReference type="PANTHER" id="PTHR21294:SF17">
    <property type="entry name" value="PROTEIN FIXA"/>
    <property type="match status" value="1"/>
</dbReference>
<dbReference type="InterPro" id="IPR012255">
    <property type="entry name" value="ETF_b"/>
</dbReference>
<dbReference type="InterPro" id="IPR033948">
    <property type="entry name" value="ETF_beta_N"/>
</dbReference>
<protein>
    <recommendedName>
        <fullName evidence="2">Electron transfer flavoprotein alpha/beta-subunit N-terminal domain-containing protein</fullName>
    </recommendedName>
</protein>
<dbReference type="PIRSF" id="PIRSF000090">
    <property type="entry name" value="Beta-ETF"/>
    <property type="match status" value="1"/>
</dbReference>
<comment type="similarity">
    <text evidence="1">Belongs to the ETF beta-subunit/FixA family.</text>
</comment>
<reference evidence="3" key="1">
    <citation type="journal article" date="2015" name="Nature">
        <title>Complex archaea that bridge the gap between prokaryotes and eukaryotes.</title>
        <authorList>
            <person name="Spang A."/>
            <person name="Saw J.H."/>
            <person name="Jorgensen S.L."/>
            <person name="Zaremba-Niedzwiedzka K."/>
            <person name="Martijn J."/>
            <person name="Lind A.E."/>
            <person name="van Eijk R."/>
            <person name="Schleper C."/>
            <person name="Guy L."/>
            <person name="Ettema T.J."/>
        </authorList>
    </citation>
    <scope>NUCLEOTIDE SEQUENCE</scope>
</reference>
<dbReference type="SMART" id="SM00893">
    <property type="entry name" value="ETF"/>
    <property type="match status" value="1"/>
</dbReference>
<sequence length="265" mass="28335">MRLVVPIKQVPETDNVKMDAETGTMVREGVEAIINPLDLYAIELALAIREDHGGEVIALSMGPAQASTALREAVAMGCDSAVLLSDRAFAGSDTWATGYALQAAVRKLGDVDLVICGERATDGETGQVGPGIAAFLDWPVATYVCRLEALADGRARVRRLVEGGWQVVDVQLPAVLTVVKEVSTPRLPTLRGKLRAKAEDLPVWGAADLDVEGDKLGLNGSPTRVVKIERPKVARECRKLVATDESTTAAAIEAVVEFLQQRELL</sequence>
<evidence type="ECO:0000259" key="2">
    <source>
        <dbReference type="SMART" id="SM00893"/>
    </source>
</evidence>
<dbReference type="AlphaFoldDB" id="A0A0F9W4S4"/>
<dbReference type="InterPro" id="IPR000049">
    <property type="entry name" value="ET-Flavoprotein_bsu_CS"/>
</dbReference>